<dbReference type="NCBIfam" id="TIGR02937">
    <property type="entry name" value="sigma70-ECF"/>
    <property type="match status" value="1"/>
</dbReference>
<dbReference type="SUPFAM" id="SSF88659">
    <property type="entry name" value="Sigma3 and sigma4 domains of RNA polymerase sigma factors"/>
    <property type="match status" value="1"/>
</dbReference>
<reference evidence="7 8" key="1">
    <citation type="submission" date="2020-10" db="EMBL/GenBank/DDBJ databases">
        <title>Complete genome sequence of Paludibaculum fermentans P105T, a facultatively anaerobic acidobacterium capable of dissimilatory Fe(III) reduction.</title>
        <authorList>
            <person name="Dedysh S.N."/>
            <person name="Beletsky A.V."/>
            <person name="Kulichevskaya I.S."/>
            <person name="Mardanov A.V."/>
            <person name="Ravin N.V."/>
        </authorList>
    </citation>
    <scope>NUCLEOTIDE SEQUENCE [LARGE SCALE GENOMIC DNA]</scope>
    <source>
        <strain evidence="7 8">P105</strain>
    </source>
</reference>
<dbReference type="Gene3D" id="1.10.10.10">
    <property type="entry name" value="Winged helix-like DNA-binding domain superfamily/Winged helix DNA-binding domain"/>
    <property type="match status" value="1"/>
</dbReference>
<evidence type="ECO:0000256" key="1">
    <source>
        <dbReference type="ARBA" id="ARBA00010641"/>
    </source>
</evidence>
<organism evidence="7 8">
    <name type="scientific">Paludibaculum fermentans</name>
    <dbReference type="NCBI Taxonomy" id="1473598"/>
    <lineage>
        <taxon>Bacteria</taxon>
        <taxon>Pseudomonadati</taxon>
        <taxon>Acidobacteriota</taxon>
        <taxon>Terriglobia</taxon>
        <taxon>Bryobacterales</taxon>
        <taxon>Bryobacteraceae</taxon>
        <taxon>Paludibaculum</taxon>
    </lineage>
</organism>
<dbReference type="InterPro" id="IPR036388">
    <property type="entry name" value="WH-like_DNA-bd_sf"/>
</dbReference>
<evidence type="ECO:0000256" key="2">
    <source>
        <dbReference type="ARBA" id="ARBA00023015"/>
    </source>
</evidence>
<keyword evidence="5" id="KW-0804">Transcription</keyword>
<dbReference type="Pfam" id="PF07638">
    <property type="entry name" value="Sigma70_ECF"/>
    <property type="match status" value="1"/>
</dbReference>
<keyword evidence="3" id="KW-0731">Sigma factor</keyword>
<dbReference type="InterPro" id="IPR013324">
    <property type="entry name" value="RNA_pol_sigma_r3/r4-like"/>
</dbReference>
<dbReference type="RefSeq" id="WP_194450148.1">
    <property type="nucleotide sequence ID" value="NZ_CP063849.1"/>
</dbReference>
<keyword evidence="2" id="KW-0805">Transcription regulation</keyword>
<dbReference type="EMBL" id="CP063849">
    <property type="protein sequence ID" value="QOY88486.1"/>
    <property type="molecule type" value="Genomic_DNA"/>
</dbReference>
<dbReference type="AlphaFoldDB" id="A0A7S7NRH3"/>
<dbReference type="GO" id="GO:0003677">
    <property type="term" value="F:DNA binding"/>
    <property type="evidence" value="ECO:0007669"/>
    <property type="project" value="UniProtKB-KW"/>
</dbReference>
<dbReference type="PANTHER" id="PTHR43133:SF39">
    <property type="entry name" value="SIMILAR TO RNA POLYMERASE SIGMA-E FACTOR"/>
    <property type="match status" value="1"/>
</dbReference>
<accession>A0A7S7NRH3</accession>
<dbReference type="InterPro" id="IPR039425">
    <property type="entry name" value="RNA_pol_sigma-70-like"/>
</dbReference>
<dbReference type="NCBIfam" id="TIGR02999">
    <property type="entry name" value="Sig-70_X6"/>
    <property type="match status" value="1"/>
</dbReference>
<evidence type="ECO:0000313" key="7">
    <source>
        <dbReference type="EMBL" id="QOY88486.1"/>
    </source>
</evidence>
<dbReference type="Gene3D" id="1.10.1740.10">
    <property type="match status" value="1"/>
</dbReference>
<proteinExistence type="inferred from homology"/>
<name>A0A7S7NRH3_PALFE</name>
<dbReference type="KEGG" id="pfer:IRI77_00540"/>
<gene>
    <name evidence="7" type="ORF">IRI77_00540</name>
</gene>
<dbReference type="GO" id="GO:0006352">
    <property type="term" value="P:DNA-templated transcription initiation"/>
    <property type="evidence" value="ECO:0007669"/>
    <property type="project" value="InterPro"/>
</dbReference>
<keyword evidence="8" id="KW-1185">Reference proteome</keyword>
<comment type="similarity">
    <text evidence="1">Belongs to the sigma-70 factor family. ECF subfamily.</text>
</comment>
<dbReference type="InterPro" id="IPR053812">
    <property type="entry name" value="HTH_Sigma70_ECF-like"/>
</dbReference>
<evidence type="ECO:0000256" key="3">
    <source>
        <dbReference type="ARBA" id="ARBA00023082"/>
    </source>
</evidence>
<dbReference type="GO" id="GO:0016987">
    <property type="term" value="F:sigma factor activity"/>
    <property type="evidence" value="ECO:0007669"/>
    <property type="project" value="UniProtKB-KW"/>
</dbReference>
<evidence type="ECO:0000259" key="6">
    <source>
        <dbReference type="Pfam" id="PF07638"/>
    </source>
</evidence>
<dbReference type="InterPro" id="IPR011517">
    <property type="entry name" value="RNA_pol_sigma70_ECF-like"/>
</dbReference>
<dbReference type="PANTHER" id="PTHR43133">
    <property type="entry name" value="RNA POLYMERASE ECF-TYPE SIGMA FACTO"/>
    <property type="match status" value="1"/>
</dbReference>
<evidence type="ECO:0000256" key="5">
    <source>
        <dbReference type="ARBA" id="ARBA00023163"/>
    </source>
</evidence>
<protein>
    <submittedName>
        <fullName evidence="7">Sigma-70 family RNA polymerase sigma factor</fullName>
    </submittedName>
</protein>
<keyword evidence="4" id="KW-0238">DNA-binding</keyword>
<evidence type="ECO:0000313" key="8">
    <source>
        <dbReference type="Proteomes" id="UP000593892"/>
    </source>
</evidence>
<dbReference type="SUPFAM" id="SSF88946">
    <property type="entry name" value="Sigma2 domain of RNA polymerase sigma factors"/>
    <property type="match status" value="1"/>
</dbReference>
<dbReference type="Proteomes" id="UP000593892">
    <property type="component" value="Chromosome"/>
</dbReference>
<dbReference type="PROSITE" id="PS00894">
    <property type="entry name" value="HTH_DEOR_1"/>
    <property type="match status" value="1"/>
</dbReference>
<feature type="domain" description="RNA polymerase sigma-70 ECF-like HTH" evidence="6">
    <location>
        <begin position="7"/>
        <end position="185"/>
    </location>
</feature>
<evidence type="ECO:0000256" key="4">
    <source>
        <dbReference type="ARBA" id="ARBA00023125"/>
    </source>
</evidence>
<sequence>MSDDIALTQLLRASQQGDAAATDRLIPLIYDRLHAVAGAMMRHERPDHTLSATALLHESYIRLFQAEIEWDGRTHFFRLAACMMRRILVDHAKARRREKRGGGAEWISLDDPLKPIQVADPAAAIGILELDEALSQLARQDERKAQIVELVYFGGLTYEEAAAAMEISPATLHRDLRLAKAWLQTVLTPEPRP</sequence>
<dbReference type="InterPro" id="IPR018356">
    <property type="entry name" value="Tscrpt_reg_HTH_DeoR_CS"/>
</dbReference>
<dbReference type="InterPro" id="IPR013325">
    <property type="entry name" value="RNA_pol_sigma_r2"/>
</dbReference>
<dbReference type="InterPro" id="IPR014284">
    <property type="entry name" value="RNA_pol_sigma-70_dom"/>
</dbReference>